<reference evidence="1" key="3">
    <citation type="submission" date="2022-01" db="EMBL/GenBank/DDBJ databases">
        <title>Collection of gut derived symbiotic bacterial strains cultured from healthy donors.</title>
        <authorList>
            <person name="Lin H."/>
            <person name="Kohout C."/>
            <person name="Waligurski E."/>
            <person name="Pamer E.G."/>
        </authorList>
    </citation>
    <scope>NUCLEOTIDE SEQUENCE</scope>
    <source>
        <strain evidence="1">DFI.6.55</strain>
    </source>
</reference>
<evidence type="ECO:0000313" key="3">
    <source>
        <dbReference type="Proteomes" id="UP000669239"/>
    </source>
</evidence>
<gene>
    <name evidence="2" type="ORF">G5B36_11890</name>
    <name evidence="1" type="ORF">L0N08_28625</name>
</gene>
<protein>
    <recommendedName>
        <fullName evidence="5">XRE family transcriptional regulator</fullName>
    </recommendedName>
</protein>
<evidence type="ECO:0000313" key="2">
    <source>
        <dbReference type="EMBL" id="NSJ49402.1"/>
    </source>
</evidence>
<dbReference type="RefSeq" id="WP_117558863.1">
    <property type="nucleotide sequence ID" value="NZ_BAABZL010000001.1"/>
</dbReference>
<dbReference type="EMBL" id="JAKNGE010000062">
    <property type="protein sequence ID" value="MCG4749376.1"/>
    <property type="molecule type" value="Genomic_DNA"/>
</dbReference>
<sequence length="63" mass="7230">MINKINNDELPIGFTMELAMHSDALNRFAGLSKPEQEKIVNGARTIESRQEMRNYVENMFTKG</sequence>
<dbReference type="Proteomes" id="UP001299608">
    <property type="component" value="Unassembled WGS sequence"/>
</dbReference>
<accession>A0AAX1SL50</accession>
<dbReference type="EMBL" id="JAAITT010000015">
    <property type="protein sequence ID" value="NSJ49402.1"/>
    <property type="molecule type" value="Genomic_DNA"/>
</dbReference>
<reference evidence="2" key="2">
    <citation type="submission" date="2020-02" db="EMBL/GenBank/DDBJ databases">
        <authorList>
            <person name="Littmann E."/>
            <person name="Sorbara M."/>
        </authorList>
    </citation>
    <scope>NUCLEOTIDE SEQUENCE</scope>
    <source>
        <strain evidence="2">MSK.1.17</strain>
    </source>
</reference>
<dbReference type="Proteomes" id="UP000669239">
    <property type="component" value="Unassembled WGS sequence"/>
</dbReference>
<evidence type="ECO:0008006" key="5">
    <source>
        <dbReference type="Google" id="ProtNLM"/>
    </source>
</evidence>
<proteinExistence type="predicted"/>
<evidence type="ECO:0000313" key="4">
    <source>
        <dbReference type="Proteomes" id="UP001299608"/>
    </source>
</evidence>
<reference evidence="2 3" key="1">
    <citation type="journal article" date="2020" name="Cell Host Microbe">
        <title>Functional and Genomic Variation between Human-Derived Isolates of Lachnospiraceae Reveals Inter- and Intra-Species Diversity.</title>
        <authorList>
            <person name="Sorbara M.T."/>
            <person name="Littmann E.R."/>
            <person name="Fontana E."/>
            <person name="Moody T.U."/>
            <person name="Kohout C.E."/>
            <person name="Gjonbalaj M."/>
            <person name="Eaton V."/>
            <person name="Seok R."/>
            <person name="Leiner I.M."/>
            <person name="Pamer E.G."/>
        </authorList>
    </citation>
    <scope>NUCLEOTIDE SEQUENCE [LARGE SCALE GENOMIC DNA]</scope>
    <source>
        <strain evidence="2 3">MSK.1.17</strain>
    </source>
</reference>
<keyword evidence="3" id="KW-1185">Reference proteome</keyword>
<organism evidence="1 4">
    <name type="scientific">Enterocloster aldenensis</name>
    <dbReference type="NCBI Taxonomy" id="358742"/>
    <lineage>
        <taxon>Bacteria</taxon>
        <taxon>Bacillati</taxon>
        <taxon>Bacillota</taxon>
        <taxon>Clostridia</taxon>
        <taxon>Lachnospirales</taxon>
        <taxon>Lachnospiraceae</taxon>
        <taxon>Enterocloster</taxon>
    </lineage>
</organism>
<evidence type="ECO:0000313" key="1">
    <source>
        <dbReference type="EMBL" id="MCG4749376.1"/>
    </source>
</evidence>
<name>A0AAX1SL50_9FIRM</name>
<dbReference type="AlphaFoldDB" id="A0AAX1SL50"/>
<comment type="caution">
    <text evidence="1">The sequence shown here is derived from an EMBL/GenBank/DDBJ whole genome shotgun (WGS) entry which is preliminary data.</text>
</comment>
<dbReference type="GeneID" id="97207360"/>